<sequence length="241" mass="27519">MNISLITASMSFLTALITLANTMTAIKQKQKDINILQQSNSATISKNNIIGNINISQSNSRSESQNYNEETWKKRSEQYKMVISLEIIVITLFPFFILVTWSHSPIPSMLLILSKTIPISFLLLSILNAGNLFLFFKLHVFHFRNVQDSGITNFIHSISRIIWPISIGFSFILSFIVFSHALKANIFILLLMFLITILGTKIFGEMVLAGTMYNVNNIKNIFIHFLFWILTIGVPIFFFIN</sequence>
<dbReference type="PATRIC" id="fig|701521.8.peg.821"/>
<protein>
    <submittedName>
        <fullName evidence="2">Membrane protein</fullName>
    </submittedName>
</protein>
<keyword evidence="1" id="KW-0812">Transmembrane</keyword>
<organism evidence="2 3">
    <name type="scientific">Pediococcus claussenii (strain ATCC BAA-344 / DSM 14800 / JCM 18046 / KCTC 3811 / LMG 21948 / P06)</name>
    <dbReference type="NCBI Taxonomy" id="701521"/>
    <lineage>
        <taxon>Bacteria</taxon>
        <taxon>Bacillati</taxon>
        <taxon>Bacillota</taxon>
        <taxon>Bacilli</taxon>
        <taxon>Lactobacillales</taxon>
        <taxon>Lactobacillaceae</taxon>
        <taxon>Pediococcus</taxon>
    </lineage>
</organism>
<dbReference type="EMBL" id="CP003137">
    <property type="protein sequence ID" value="AEV95143.1"/>
    <property type="molecule type" value="Genomic_DNA"/>
</dbReference>
<dbReference type="HOGENOM" id="CLU_1150979_0_0_9"/>
<evidence type="ECO:0000313" key="3">
    <source>
        <dbReference type="Proteomes" id="UP000005444"/>
    </source>
</evidence>
<dbReference type="KEGG" id="pce:PECL_871"/>
<keyword evidence="1" id="KW-1133">Transmembrane helix</keyword>
<dbReference type="AlphaFoldDB" id="G8PD08"/>
<gene>
    <name evidence="2" type="ordered locus">PECL_871</name>
</gene>
<name>G8PD08_PEDCP</name>
<dbReference type="RefSeq" id="WP_014215340.1">
    <property type="nucleotide sequence ID" value="NC_016605.1"/>
</dbReference>
<proteinExistence type="predicted"/>
<feature type="transmembrane region" description="Helical" evidence="1">
    <location>
        <begin position="6"/>
        <end position="26"/>
    </location>
</feature>
<accession>G8PD08</accession>
<feature type="transmembrane region" description="Helical" evidence="1">
    <location>
        <begin position="121"/>
        <end position="140"/>
    </location>
</feature>
<evidence type="ECO:0000313" key="2">
    <source>
        <dbReference type="EMBL" id="AEV95143.1"/>
    </source>
</evidence>
<reference evidence="2 3" key="1">
    <citation type="journal article" date="2012" name="J. Bacteriol.">
        <title>Complete Genome Sequence of the Beer Spoilage Organism Pediococcus claussenii ATCC BAA-344T.</title>
        <authorList>
            <person name="Pittet V."/>
            <person name="Abegunde T."/>
            <person name="Marfleet T."/>
            <person name="Haakensen M."/>
            <person name="Morrow K."/>
            <person name="Jayaprakash T."/>
            <person name="Schroeder K."/>
            <person name="Trost B."/>
            <person name="Byrns S."/>
            <person name="Bergsveinson J."/>
            <person name="Kusalik A."/>
            <person name="Ziola B."/>
        </authorList>
    </citation>
    <scope>NUCLEOTIDE SEQUENCE [LARGE SCALE GENOMIC DNA]</scope>
    <source>
        <strain evidence="2 3">ATCC BAA-344</strain>
    </source>
</reference>
<feature type="transmembrane region" description="Helical" evidence="1">
    <location>
        <begin position="82"/>
        <end position="101"/>
    </location>
</feature>
<keyword evidence="1" id="KW-0472">Membrane</keyword>
<keyword evidence="3" id="KW-1185">Reference proteome</keyword>
<dbReference type="Proteomes" id="UP000005444">
    <property type="component" value="Chromosome"/>
</dbReference>
<feature type="transmembrane region" description="Helical" evidence="1">
    <location>
        <begin position="161"/>
        <end position="180"/>
    </location>
</feature>
<feature type="transmembrane region" description="Helical" evidence="1">
    <location>
        <begin position="186"/>
        <end position="209"/>
    </location>
</feature>
<feature type="transmembrane region" description="Helical" evidence="1">
    <location>
        <begin position="221"/>
        <end position="240"/>
    </location>
</feature>
<evidence type="ECO:0000256" key="1">
    <source>
        <dbReference type="SAM" id="Phobius"/>
    </source>
</evidence>